<dbReference type="InterPro" id="IPR051393">
    <property type="entry name" value="ABC_transporter_permease"/>
</dbReference>
<keyword evidence="3" id="KW-1003">Cell membrane</keyword>
<evidence type="ECO:0000256" key="2">
    <source>
        <dbReference type="ARBA" id="ARBA00022448"/>
    </source>
</evidence>
<keyword evidence="4 7" id="KW-0812">Transmembrane</keyword>
<evidence type="ECO:0000256" key="6">
    <source>
        <dbReference type="ARBA" id="ARBA00023136"/>
    </source>
</evidence>
<dbReference type="Pfam" id="PF00528">
    <property type="entry name" value="BPD_transp_1"/>
    <property type="match status" value="1"/>
</dbReference>
<dbReference type="AlphaFoldDB" id="A0A0L8BH80"/>
<keyword evidence="6 7" id="KW-0472">Membrane</keyword>
<dbReference type="CDD" id="cd06261">
    <property type="entry name" value="TM_PBP2"/>
    <property type="match status" value="1"/>
</dbReference>
<dbReference type="GO" id="GO:0005886">
    <property type="term" value="C:plasma membrane"/>
    <property type="evidence" value="ECO:0007669"/>
    <property type="project" value="UniProtKB-SubCell"/>
</dbReference>
<accession>A0A0L8BH80</accession>
<evidence type="ECO:0000259" key="8">
    <source>
        <dbReference type="PROSITE" id="PS50928"/>
    </source>
</evidence>
<evidence type="ECO:0000313" key="10">
    <source>
        <dbReference type="Proteomes" id="UP000037425"/>
    </source>
</evidence>
<dbReference type="PANTHER" id="PTHR30193">
    <property type="entry name" value="ABC TRANSPORTER PERMEASE PROTEIN"/>
    <property type="match status" value="1"/>
</dbReference>
<dbReference type="PATRIC" id="fig|106592.7.peg.5074"/>
<evidence type="ECO:0000256" key="4">
    <source>
        <dbReference type="ARBA" id="ARBA00022692"/>
    </source>
</evidence>
<protein>
    <submittedName>
        <fullName evidence="9">ABC transporter permease</fullName>
    </submittedName>
</protein>
<dbReference type="RefSeq" id="WP_053252383.1">
    <property type="nucleotide sequence ID" value="NZ_LGAP01000032.1"/>
</dbReference>
<reference evidence="10" key="1">
    <citation type="submission" date="2015-07" db="EMBL/GenBank/DDBJ databases">
        <title>Whole genome sequence of an Ensifer adhaerens strain isolated from a cave pool in the Wind Cave National Park.</title>
        <authorList>
            <person name="Eng W.W.H."/>
            <person name="Gan H.M."/>
            <person name="Barton H.A."/>
            <person name="Savka M.A."/>
        </authorList>
    </citation>
    <scope>NUCLEOTIDE SEQUENCE [LARGE SCALE GENOMIC DNA]</scope>
    <source>
        <strain evidence="10">SD006</strain>
    </source>
</reference>
<feature type="transmembrane region" description="Helical" evidence="7">
    <location>
        <begin position="395"/>
        <end position="417"/>
    </location>
</feature>
<sequence>MRTSRTLGLIMIAPAAIMILLFFLMPVVLTAVFSLTNMSTATGISGGAYQVTQAAVNRLTTDMPELAAAIAGPRFVIDEEGVAALEALKLKPGLAAELRAEHLGEVFASRREAERVIKALKDRPSTREVKRISDLFNRSVLNTRFETRQALLESLRKLGFNLGPEEQEAVAKATYTGWVWTADNFRTIGNSPDMAQIFLNTAFYVAVTLLFFNVGYALFLALTTHYMAAATASIFRAVWLLPRITPVVIYVLMWKWLTWDNGFLSLFMGQFGYPPRNYLLDNAQGAWFFVILINGFIGASMGMLVFSSAIKAIPETQFHASEVDGASRWQQIRYIILPQLRWPILFVTCYQTLSLLASFNEILLSTRGGPGRATEVWSLAAYHTALQNYTGNLEYGLGAAMALVLVVIGVILSLIYLRVFRYDTLISKPLIED</sequence>
<feature type="transmembrane region" description="Helical" evidence="7">
    <location>
        <begin position="286"/>
        <end position="306"/>
    </location>
</feature>
<comment type="caution">
    <text evidence="9">The sequence shown here is derived from an EMBL/GenBank/DDBJ whole genome shotgun (WGS) entry which is preliminary data.</text>
</comment>
<evidence type="ECO:0000256" key="3">
    <source>
        <dbReference type="ARBA" id="ARBA00022475"/>
    </source>
</evidence>
<feature type="transmembrane region" description="Helical" evidence="7">
    <location>
        <begin position="7"/>
        <end position="35"/>
    </location>
</feature>
<dbReference type="SUPFAM" id="SSF161098">
    <property type="entry name" value="MetI-like"/>
    <property type="match status" value="1"/>
</dbReference>
<dbReference type="EMBL" id="LGAP01000032">
    <property type="protein sequence ID" value="KOF13910.1"/>
    <property type="molecule type" value="Genomic_DNA"/>
</dbReference>
<organism evidence="9 10">
    <name type="scientific">Ensifer adhaerens</name>
    <name type="common">Sinorhizobium morelense</name>
    <dbReference type="NCBI Taxonomy" id="106592"/>
    <lineage>
        <taxon>Bacteria</taxon>
        <taxon>Pseudomonadati</taxon>
        <taxon>Pseudomonadota</taxon>
        <taxon>Alphaproteobacteria</taxon>
        <taxon>Hyphomicrobiales</taxon>
        <taxon>Rhizobiaceae</taxon>
        <taxon>Sinorhizobium/Ensifer group</taxon>
        <taxon>Ensifer</taxon>
    </lineage>
</organism>
<dbReference type="Proteomes" id="UP000037425">
    <property type="component" value="Unassembled WGS sequence"/>
</dbReference>
<comment type="subcellular location">
    <subcellularLocation>
        <location evidence="1 7">Cell membrane</location>
        <topology evidence="1 7">Multi-pass membrane protein</topology>
    </subcellularLocation>
</comment>
<keyword evidence="2 7" id="KW-0813">Transport</keyword>
<dbReference type="InterPro" id="IPR000515">
    <property type="entry name" value="MetI-like"/>
</dbReference>
<feature type="transmembrane region" description="Helical" evidence="7">
    <location>
        <begin position="234"/>
        <end position="257"/>
    </location>
</feature>
<dbReference type="OrthoDB" id="8275316at2"/>
<name>A0A0L8BH80_ENSAD</name>
<dbReference type="PROSITE" id="PS50928">
    <property type="entry name" value="ABC_TM1"/>
    <property type="match status" value="1"/>
</dbReference>
<dbReference type="Gene3D" id="1.10.3720.10">
    <property type="entry name" value="MetI-like"/>
    <property type="match status" value="1"/>
</dbReference>
<dbReference type="InterPro" id="IPR035906">
    <property type="entry name" value="MetI-like_sf"/>
</dbReference>
<proteinExistence type="inferred from homology"/>
<dbReference type="SUPFAM" id="SSF160964">
    <property type="entry name" value="MalF N-terminal region-like"/>
    <property type="match status" value="1"/>
</dbReference>
<dbReference type="GO" id="GO:0055085">
    <property type="term" value="P:transmembrane transport"/>
    <property type="evidence" value="ECO:0007669"/>
    <property type="project" value="InterPro"/>
</dbReference>
<evidence type="ECO:0000256" key="7">
    <source>
        <dbReference type="RuleBase" id="RU363032"/>
    </source>
</evidence>
<comment type="similarity">
    <text evidence="7">Belongs to the binding-protein-dependent transport system permease family.</text>
</comment>
<evidence type="ECO:0000256" key="5">
    <source>
        <dbReference type="ARBA" id="ARBA00022989"/>
    </source>
</evidence>
<feature type="transmembrane region" description="Helical" evidence="7">
    <location>
        <begin position="202"/>
        <end position="222"/>
    </location>
</feature>
<keyword evidence="5 7" id="KW-1133">Transmembrane helix</keyword>
<gene>
    <name evidence="9" type="ORF">AC244_29585</name>
</gene>
<feature type="domain" description="ABC transmembrane type-1" evidence="8">
    <location>
        <begin position="199"/>
        <end position="416"/>
    </location>
</feature>
<evidence type="ECO:0000256" key="1">
    <source>
        <dbReference type="ARBA" id="ARBA00004651"/>
    </source>
</evidence>
<evidence type="ECO:0000313" key="9">
    <source>
        <dbReference type="EMBL" id="KOF13910.1"/>
    </source>
</evidence>
<feature type="transmembrane region" description="Helical" evidence="7">
    <location>
        <begin position="340"/>
        <end position="359"/>
    </location>
</feature>
<dbReference type="PANTHER" id="PTHR30193:SF37">
    <property type="entry name" value="INNER MEMBRANE ABC TRANSPORTER PERMEASE PROTEIN YCJO"/>
    <property type="match status" value="1"/>
</dbReference>